<feature type="compositionally biased region" description="Polar residues" evidence="1">
    <location>
        <begin position="482"/>
        <end position="502"/>
    </location>
</feature>
<feature type="region of interest" description="Disordered" evidence="1">
    <location>
        <begin position="1"/>
        <end position="54"/>
    </location>
</feature>
<dbReference type="EMBL" id="JAUTDP010000004">
    <property type="protein sequence ID" value="KAK3400069.1"/>
    <property type="molecule type" value="Genomic_DNA"/>
</dbReference>
<gene>
    <name evidence="2" type="ORF">B0T20DRAFT_452193</name>
</gene>
<feature type="region of interest" description="Disordered" evidence="1">
    <location>
        <begin position="169"/>
        <end position="296"/>
    </location>
</feature>
<feature type="compositionally biased region" description="Basic and acidic residues" evidence="1">
    <location>
        <begin position="464"/>
        <end position="476"/>
    </location>
</feature>
<feature type="region of interest" description="Disordered" evidence="1">
    <location>
        <begin position="87"/>
        <end position="147"/>
    </location>
</feature>
<sequence length="593" mass="67050">MEPRVPFEDYARPRPLRTYSHKSKAASSNVLPLLRTTETPTSLVRNLQRGPGARDDDCLVDGAILDEANACQLDDDFEGAHELEFEPQYASDTSQNPEDYATEDDASLEYSTDEDEDERKTPEQLKSAPPSSVKSSSSNKFLSKPVIDQSNRLRRRPFLLFDKLPPRGFKRLKPKSEDSTTSTSSAKYNFGDGFSKDEAKPNGLVQLGLRPMSKRKSHTIESKIGSLDLTQSTFQSSPKRDHSLKQKTMKKKKRDYDNSFLPDPKRAERQRKRQKQLKKDDPLKDKELLPPAPVPKPKMVLMSAILGSHSDLVEKPQHVALSVSEHQQKQIQNTCEDVLNEEIGILQQNEEEGNLGAEESTSREESVELGEFPVNELHGHSAFNHQQEHQQEQKAAHEQEEDRALLHSNTIVEKPVQEPPITVEPVREFLNELLKQPLENPSEEPSRSTVDRQEGDEQQPIHSYKNDPKPKTKPETEIETLSPVQTTTTIEPQPTRLNTNDVSPREQSHHRKIEIMASQEEEHHERVDKEAPTNENTSPGSAGWETYVSETDIHRTPTPPRPPLTSRAKSAMPMPTTSRGERSRGLQRANSAV</sequence>
<feature type="compositionally biased region" description="Basic and acidic residues" evidence="1">
    <location>
        <begin position="386"/>
        <end position="405"/>
    </location>
</feature>
<organism evidence="2 3">
    <name type="scientific">Sordaria brevicollis</name>
    <dbReference type="NCBI Taxonomy" id="83679"/>
    <lineage>
        <taxon>Eukaryota</taxon>
        <taxon>Fungi</taxon>
        <taxon>Dikarya</taxon>
        <taxon>Ascomycota</taxon>
        <taxon>Pezizomycotina</taxon>
        <taxon>Sordariomycetes</taxon>
        <taxon>Sordariomycetidae</taxon>
        <taxon>Sordariales</taxon>
        <taxon>Sordariaceae</taxon>
        <taxon>Sordaria</taxon>
    </lineage>
</organism>
<dbReference type="Proteomes" id="UP001281003">
    <property type="component" value="Unassembled WGS sequence"/>
</dbReference>
<feature type="compositionally biased region" description="Acidic residues" evidence="1">
    <location>
        <begin position="100"/>
        <end position="117"/>
    </location>
</feature>
<feature type="compositionally biased region" description="Polar residues" evidence="1">
    <location>
        <begin position="25"/>
        <end position="45"/>
    </location>
</feature>
<name>A0AAE0PHL3_SORBR</name>
<feature type="compositionally biased region" description="Basic and acidic residues" evidence="1">
    <location>
        <begin position="520"/>
        <end position="532"/>
    </location>
</feature>
<feature type="compositionally biased region" description="Basic and acidic residues" evidence="1">
    <location>
        <begin position="1"/>
        <end position="12"/>
    </location>
</feature>
<reference evidence="2" key="2">
    <citation type="submission" date="2023-07" db="EMBL/GenBank/DDBJ databases">
        <authorList>
            <consortium name="Lawrence Berkeley National Laboratory"/>
            <person name="Haridas S."/>
            <person name="Hensen N."/>
            <person name="Bonometti L."/>
            <person name="Westerberg I."/>
            <person name="Brannstrom I.O."/>
            <person name="Guillou S."/>
            <person name="Cros-Aarteil S."/>
            <person name="Calhoun S."/>
            <person name="Kuo A."/>
            <person name="Mondo S."/>
            <person name="Pangilinan J."/>
            <person name="Riley R."/>
            <person name="LaButti K."/>
            <person name="Andreopoulos B."/>
            <person name="Lipzen A."/>
            <person name="Chen C."/>
            <person name="Yanf M."/>
            <person name="Daum C."/>
            <person name="Ng V."/>
            <person name="Clum A."/>
            <person name="Steindorff A."/>
            <person name="Ohm R."/>
            <person name="Martin F."/>
            <person name="Silar P."/>
            <person name="Natvig D."/>
            <person name="Lalanne C."/>
            <person name="Gautier V."/>
            <person name="Ament-velasquez S.L."/>
            <person name="Kruys A."/>
            <person name="Hutchinson M.I."/>
            <person name="Powell A.J."/>
            <person name="Barry K."/>
            <person name="Miller A.N."/>
            <person name="Grigoriev I.V."/>
            <person name="Debuchy R."/>
            <person name="Gladieux P."/>
            <person name="Thoren M.H."/>
            <person name="Johannesson H."/>
        </authorList>
    </citation>
    <scope>NUCLEOTIDE SEQUENCE</scope>
    <source>
        <strain evidence="2">FGSC 1904</strain>
    </source>
</reference>
<dbReference type="AlphaFoldDB" id="A0AAE0PHL3"/>
<feature type="compositionally biased region" description="Low complexity" evidence="1">
    <location>
        <begin position="126"/>
        <end position="145"/>
    </location>
</feature>
<proteinExistence type="predicted"/>
<comment type="caution">
    <text evidence="2">The sequence shown here is derived from an EMBL/GenBank/DDBJ whole genome shotgun (WGS) entry which is preliminary data.</text>
</comment>
<accession>A0AAE0PHL3</accession>
<protein>
    <submittedName>
        <fullName evidence="2">Uncharacterized protein</fullName>
    </submittedName>
</protein>
<evidence type="ECO:0000313" key="2">
    <source>
        <dbReference type="EMBL" id="KAK3400069.1"/>
    </source>
</evidence>
<feature type="region of interest" description="Disordered" evidence="1">
    <location>
        <begin position="347"/>
        <end position="593"/>
    </location>
</feature>
<evidence type="ECO:0000313" key="3">
    <source>
        <dbReference type="Proteomes" id="UP001281003"/>
    </source>
</evidence>
<feature type="compositionally biased region" description="Basic and acidic residues" evidence="1">
    <location>
        <begin position="277"/>
        <end position="288"/>
    </location>
</feature>
<reference evidence="2" key="1">
    <citation type="journal article" date="2023" name="Mol. Phylogenet. Evol.">
        <title>Genome-scale phylogeny and comparative genomics of the fungal order Sordariales.</title>
        <authorList>
            <person name="Hensen N."/>
            <person name="Bonometti L."/>
            <person name="Westerberg I."/>
            <person name="Brannstrom I.O."/>
            <person name="Guillou S."/>
            <person name="Cros-Aarteil S."/>
            <person name="Calhoun S."/>
            <person name="Haridas S."/>
            <person name="Kuo A."/>
            <person name="Mondo S."/>
            <person name="Pangilinan J."/>
            <person name="Riley R."/>
            <person name="LaButti K."/>
            <person name="Andreopoulos B."/>
            <person name="Lipzen A."/>
            <person name="Chen C."/>
            <person name="Yan M."/>
            <person name="Daum C."/>
            <person name="Ng V."/>
            <person name="Clum A."/>
            <person name="Steindorff A."/>
            <person name="Ohm R.A."/>
            <person name="Martin F."/>
            <person name="Silar P."/>
            <person name="Natvig D.O."/>
            <person name="Lalanne C."/>
            <person name="Gautier V."/>
            <person name="Ament-Velasquez S.L."/>
            <person name="Kruys A."/>
            <person name="Hutchinson M.I."/>
            <person name="Powell A.J."/>
            <person name="Barry K."/>
            <person name="Miller A.N."/>
            <person name="Grigoriev I.V."/>
            <person name="Debuchy R."/>
            <person name="Gladieux P."/>
            <person name="Hiltunen Thoren M."/>
            <person name="Johannesson H."/>
        </authorList>
    </citation>
    <scope>NUCLEOTIDE SEQUENCE</scope>
    <source>
        <strain evidence="2">FGSC 1904</strain>
    </source>
</reference>
<feature type="compositionally biased region" description="Polar residues" evidence="1">
    <location>
        <begin position="228"/>
        <end position="237"/>
    </location>
</feature>
<keyword evidence="3" id="KW-1185">Reference proteome</keyword>
<feature type="compositionally biased region" description="Basic and acidic residues" evidence="1">
    <location>
        <begin position="444"/>
        <end position="455"/>
    </location>
</feature>
<evidence type="ECO:0000256" key="1">
    <source>
        <dbReference type="SAM" id="MobiDB-lite"/>
    </source>
</evidence>